<keyword evidence="3" id="KW-0731">Sigma factor</keyword>
<organism evidence="8 9">
    <name type="scientific">Anaerovirgula multivorans</name>
    <dbReference type="NCBI Taxonomy" id="312168"/>
    <lineage>
        <taxon>Bacteria</taxon>
        <taxon>Bacillati</taxon>
        <taxon>Bacillota</taxon>
        <taxon>Clostridia</taxon>
        <taxon>Peptostreptococcales</taxon>
        <taxon>Natronincolaceae</taxon>
        <taxon>Anaerovirgula</taxon>
    </lineage>
</organism>
<dbReference type="InterPro" id="IPR039425">
    <property type="entry name" value="RNA_pol_sigma-70-like"/>
</dbReference>
<dbReference type="OrthoDB" id="9795666at2"/>
<dbReference type="InterPro" id="IPR014284">
    <property type="entry name" value="RNA_pol_sigma-70_dom"/>
</dbReference>
<dbReference type="PANTHER" id="PTHR43133:SF52">
    <property type="entry name" value="ECF RNA POLYMERASE SIGMA FACTOR SIGL"/>
    <property type="match status" value="1"/>
</dbReference>
<gene>
    <name evidence="8" type="ORF">SAMN05446037_102566</name>
</gene>
<dbReference type="Proteomes" id="UP000198304">
    <property type="component" value="Unassembled WGS sequence"/>
</dbReference>
<dbReference type="Pfam" id="PF04542">
    <property type="entry name" value="Sigma70_r2"/>
    <property type="match status" value="1"/>
</dbReference>
<evidence type="ECO:0000256" key="2">
    <source>
        <dbReference type="ARBA" id="ARBA00023015"/>
    </source>
</evidence>
<dbReference type="GO" id="GO:0003677">
    <property type="term" value="F:DNA binding"/>
    <property type="evidence" value="ECO:0007669"/>
    <property type="project" value="UniProtKB-KW"/>
</dbReference>
<dbReference type="GO" id="GO:0016987">
    <property type="term" value="F:sigma factor activity"/>
    <property type="evidence" value="ECO:0007669"/>
    <property type="project" value="UniProtKB-KW"/>
</dbReference>
<feature type="domain" description="RNA polymerase sigma-70 region 2" evidence="6">
    <location>
        <begin position="8"/>
        <end position="73"/>
    </location>
</feature>
<dbReference type="RefSeq" id="WP_089284465.1">
    <property type="nucleotide sequence ID" value="NZ_FZOJ01000025.1"/>
</dbReference>
<evidence type="ECO:0000256" key="5">
    <source>
        <dbReference type="ARBA" id="ARBA00023163"/>
    </source>
</evidence>
<evidence type="ECO:0000259" key="7">
    <source>
        <dbReference type="Pfam" id="PF08281"/>
    </source>
</evidence>
<dbReference type="SUPFAM" id="SSF88946">
    <property type="entry name" value="Sigma2 domain of RNA polymerase sigma factors"/>
    <property type="match status" value="1"/>
</dbReference>
<evidence type="ECO:0000256" key="1">
    <source>
        <dbReference type="ARBA" id="ARBA00010641"/>
    </source>
</evidence>
<protein>
    <submittedName>
        <fullName evidence="8">RNA polymerase sigma-70 factor, ECF subfamily</fullName>
    </submittedName>
</protein>
<dbReference type="InterPro" id="IPR007627">
    <property type="entry name" value="RNA_pol_sigma70_r2"/>
</dbReference>
<reference evidence="8 9" key="1">
    <citation type="submission" date="2017-06" db="EMBL/GenBank/DDBJ databases">
        <authorList>
            <person name="Kim H.J."/>
            <person name="Triplett B.A."/>
        </authorList>
    </citation>
    <scope>NUCLEOTIDE SEQUENCE [LARGE SCALE GENOMIC DNA]</scope>
    <source>
        <strain evidence="8 9">SCA</strain>
    </source>
</reference>
<dbReference type="SUPFAM" id="SSF88659">
    <property type="entry name" value="Sigma3 and sigma4 domains of RNA polymerase sigma factors"/>
    <property type="match status" value="1"/>
</dbReference>
<dbReference type="PANTHER" id="PTHR43133">
    <property type="entry name" value="RNA POLYMERASE ECF-TYPE SIGMA FACTO"/>
    <property type="match status" value="1"/>
</dbReference>
<keyword evidence="5" id="KW-0804">Transcription</keyword>
<evidence type="ECO:0000259" key="6">
    <source>
        <dbReference type="Pfam" id="PF04542"/>
    </source>
</evidence>
<keyword evidence="2" id="KW-0805">Transcription regulation</keyword>
<dbReference type="GO" id="GO:0006352">
    <property type="term" value="P:DNA-templated transcription initiation"/>
    <property type="evidence" value="ECO:0007669"/>
    <property type="project" value="InterPro"/>
</dbReference>
<accession>A0A239I3K8</accession>
<dbReference type="InterPro" id="IPR013325">
    <property type="entry name" value="RNA_pol_sigma_r2"/>
</dbReference>
<evidence type="ECO:0000313" key="8">
    <source>
        <dbReference type="EMBL" id="SNS88466.1"/>
    </source>
</evidence>
<proteinExistence type="inferred from homology"/>
<sequence>MTELEEIYNNYFKDVYLFIYSISKDKHIAEDLTSETFLKAIKSIDSFKGNCDIKVWLFQIAKNSYYSYVRKNKNLADLDLIPEQKDDIDIEKSVCSSEESMKIHETLHKLSEPYKEVFSLRVFGELSFKQIGNLFGKTNNWACVTFHRAKNKIREEMRNNW</sequence>
<keyword evidence="4" id="KW-0238">DNA-binding</keyword>
<dbReference type="Gene3D" id="1.10.10.10">
    <property type="entry name" value="Winged helix-like DNA-binding domain superfamily/Winged helix DNA-binding domain"/>
    <property type="match status" value="1"/>
</dbReference>
<comment type="similarity">
    <text evidence="1">Belongs to the sigma-70 factor family. ECF subfamily.</text>
</comment>
<evidence type="ECO:0000313" key="9">
    <source>
        <dbReference type="Proteomes" id="UP000198304"/>
    </source>
</evidence>
<name>A0A239I3K8_9FIRM</name>
<dbReference type="InterPro" id="IPR013324">
    <property type="entry name" value="RNA_pol_sigma_r3/r4-like"/>
</dbReference>
<dbReference type="InterPro" id="IPR013249">
    <property type="entry name" value="RNA_pol_sigma70_r4_t2"/>
</dbReference>
<dbReference type="EMBL" id="FZOJ01000025">
    <property type="protein sequence ID" value="SNS88466.1"/>
    <property type="molecule type" value="Genomic_DNA"/>
</dbReference>
<keyword evidence="9" id="KW-1185">Reference proteome</keyword>
<dbReference type="AlphaFoldDB" id="A0A239I3K8"/>
<dbReference type="NCBIfam" id="TIGR02937">
    <property type="entry name" value="sigma70-ECF"/>
    <property type="match status" value="1"/>
</dbReference>
<evidence type="ECO:0000256" key="4">
    <source>
        <dbReference type="ARBA" id="ARBA00023125"/>
    </source>
</evidence>
<dbReference type="Pfam" id="PF08281">
    <property type="entry name" value="Sigma70_r4_2"/>
    <property type="match status" value="1"/>
</dbReference>
<evidence type="ECO:0000256" key="3">
    <source>
        <dbReference type="ARBA" id="ARBA00023082"/>
    </source>
</evidence>
<dbReference type="InterPro" id="IPR036388">
    <property type="entry name" value="WH-like_DNA-bd_sf"/>
</dbReference>
<dbReference type="Gene3D" id="1.10.1740.10">
    <property type="match status" value="1"/>
</dbReference>
<feature type="domain" description="RNA polymerase sigma factor 70 region 4 type 2" evidence="7">
    <location>
        <begin position="101"/>
        <end position="152"/>
    </location>
</feature>